<dbReference type="AlphaFoldDB" id="A0A6G0W0M7"/>
<accession>A0A6G0W0M7</accession>
<proteinExistence type="predicted"/>
<evidence type="ECO:0000313" key="1">
    <source>
        <dbReference type="EMBL" id="KAF0717160.1"/>
    </source>
</evidence>
<keyword evidence="2" id="KW-1185">Reference proteome</keyword>
<protein>
    <submittedName>
        <fullName evidence="1">KRAB-A domain-containing protein 2-like</fullName>
    </submittedName>
</protein>
<dbReference type="Proteomes" id="UP000478052">
    <property type="component" value="Unassembled WGS sequence"/>
</dbReference>
<name>A0A6G0W0M7_APHCR</name>
<feature type="non-terminal residue" evidence="1">
    <location>
        <position position="122"/>
    </location>
</feature>
<dbReference type="EMBL" id="VUJU01009866">
    <property type="protein sequence ID" value="KAF0717160.1"/>
    <property type="molecule type" value="Genomic_DNA"/>
</dbReference>
<evidence type="ECO:0000313" key="2">
    <source>
        <dbReference type="Proteomes" id="UP000478052"/>
    </source>
</evidence>
<comment type="caution">
    <text evidence="1">The sequence shown here is derived from an EMBL/GenBank/DDBJ whole genome shotgun (WGS) entry which is preliminary data.</text>
</comment>
<gene>
    <name evidence="1" type="ORF">FWK35_00020642</name>
</gene>
<sequence length="122" mass="14649">MYELKKKYKNITQSNVKIFLNLCESCVKKQKSEKKINLQYLLCSLHNHLENIAEAQVNNIKFLYDSSQHIKYKQYKYTSFYCSLISYSNSIYFKCYKLLQHKILLANNSNTYFLLRLISTYN</sequence>
<organism evidence="1 2">
    <name type="scientific">Aphis craccivora</name>
    <name type="common">Cowpea aphid</name>
    <dbReference type="NCBI Taxonomy" id="307492"/>
    <lineage>
        <taxon>Eukaryota</taxon>
        <taxon>Metazoa</taxon>
        <taxon>Ecdysozoa</taxon>
        <taxon>Arthropoda</taxon>
        <taxon>Hexapoda</taxon>
        <taxon>Insecta</taxon>
        <taxon>Pterygota</taxon>
        <taxon>Neoptera</taxon>
        <taxon>Paraneoptera</taxon>
        <taxon>Hemiptera</taxon>
        <taxon>Sternorrhyncha</taxon>
        <taxon>Aphidomorpha</taxon>
        <taxon>Aphidoidea</taxon>
        <taxon>Aphididae</taxon>
        <taxon>Aphidini</taxon>
        <taxon>Aphis</taxon>
        <taxon>Aphis</taxon>
    </lineage>
</organism>
<reference evidence="1 2" key="1">
    <citation type="submission" date="2019-08" db="EMBL/GenBank/DDBJ databases">
        <title>Whole genome of Aphis craccivora.</title>
        <authorList>
            <person name="Voronova N.V."/>
            <person name="Shulinski R.S."/>
            <person name="Bandarenka Y.V."/>
            <person name="Zhorov D.G."/>
            <person name="Warner D."/>
        </authorList>
    </citation>
    <scope>NUCLEOTIDE SEQUENCE [LARGE SCALE GENOMIC DNA]</scope>
    <source>
        <strain evidence="1">180601</strain>
        <tissue evidence="1">Whole Body</tissue>
    </source>
</reference>